<evidence type="ECO:0000256" key="12">
    <source>
        <dbReference type="ARBA" id="ARBA00023211"/>
    </source>
</evidence>
<dbReference type="GO" id="GO:0016266">
    <property type="term" value="P:protein O-linked glycosylation via N-acetyl-galactosamine"/>
    <property type="evidence" value="ECO:0007669"/>
    <property type="project" value="TreeGrafter"/>
</dbReference>
<keyword evidence="4 13" id="KW-0328">Glycosyltransferase</keyword>
<reference evidence="15 16" key="1">
    <citation type="submission" date="2020-02" db="EMBL/GenBank/DDBJ databases">
        <authorList>
            <person name="Ferguson B K."/>
        </authorList>
    </citation>
    <scope>NUCLEOTIDE SEQUENCE [LARGE SCALE GENOMIC DNA]</scope>
</reference>
<dbReference type="InterPro" id="IPR029044">
    <property type="entry name" value="Nucleotide-diphossugar_trans"/>
</dbReference>
<dbReference type="PANTHER" id="PTHR46396:SF2">
    <property type="entry name" value="ILEI_PANDER DOMAIN-CONTAINING PROTEIN"/>
    <property type="match status" value="1"/>
</dbReference>
<keyword evidence="11 13" id="KW-0472">Membrane</keyword>
<dbReference type="EMBL" id="CADCXU010026755">
    <property type="protein sequence ID" value="CAB0013460.1"/>
    <property type="molecule type" value="Genomic_DNA"/>
</dbReference>
<comment type="pathway">
    <text evidence="2 13">Protein modification; protein glycosylation.</text>
</comment>
<dbReference type="UniPathway" id="UPA00378"/>
<keyword evidence="8 13" id="KW-0735">Signal-anchor</keyword>
<evidence type="ECO:0000256" key="1">
    <source>
        <dbReference type="ARBA" id="ARBA00004323"/>
    </source>
</evidence>
<dbReference type="Proteomes" id="UP000479000">
    <property type="component" value="Unassembled WGS sequence"/>
</dbReference>
<dbReference type="InterPro" id="IPR039477">
    <property type="entry name" value="ILEI/PANDER_dom"/>
</dbReference>
<dbReference type="PROSITE" id="PS52031">
    <property type="entry name" value="GG_LECTIN"/>
    <property type="match status" value="1"/>
</dbReference>
<evidence type="ECO:0000256" key="10">
    <source>
        <dbReference type="ARBA" id="ARBA00023034"/>
    </source>
</evidence>
<dbReference type="Gene3D" id="3.90.550.10">
    <property type="entry name" value="Spore Coat Polysaccharide Biosynthesis Protein SpsA, Chain A"/>
    <property type="match status" value="1"/>
</dbReference>
<evidence type="ECO:0000256" key="11">
    <source>
        <dbReference type="ARBA" id="ARBA00023136"/>
    </source>
</evidence>
<evidence type="ECO:0000256" key="4">
    <source>
        <dbReference type="ARBA" id="ARBA00022676"/>
    </source>
</evidence>
<dbReference type="OrthoDB" id="440755at2759"/>
<feature type="domain" description="ILEI/PANDER" evidence="14">
    <location>
        <begin position="111"/>
        <end position="198"/>
    </location>
</feature>
<protein>
    <recommendedName>
        <fullName evidence="13">Alpha-1,3-mannosyl-glycoprotein 2-beta-N-acetylglucosaminyltransferase</fullName>
        <shortName evidence="13">GNT-I</shortName>
        <shortName evidence="13">GlcNAc-T I</shortName>
        <ecNumber evidence="13">2.4.1.101</ecNumber>
    </recommendedName>
    <alternativeName>
        <fullName evidence="13">N-glycosyl-oligosaccharide-glycoprotein N-acetylglucosaminyltransferase I</fullName>
    </alternativeName>
</protein>
<dbReference type="GO" id="GO:0030145">
    <property type="term" value="F:manganese ion binding"/>
    <property type="evidence" value="ECO:0007669"/>
    <property type="project" value="UniProtKB-UniRule"/>
</dbReference>
<comment type="similarity">
    <text evidence="3 13">Belongs to the glycosyltransferase 13 family.</text>
</comment>
<feature type="non-terminal residue" evidence="15">
    <location>
        <position position="641"/>
    </location>
</feature>
<evidence type="ECO:0000259" key="14">
    <source>
        <dbReference type="Pfam" id="PF15711"/>
    </source>
</evidence>
<dbReference type="Pfam" id="PF15711">
    <property type="entry name" value="ILEI"/>
    <property type="match status" value="1"/>
</dbReference>
<evidence type="ECO:0000256" key="7">
    <source>
        <dbReference type="ARBA" id="ARBA00022723"/>
    </source>
</evidence>
<keyword evidence="12 13" id="KW-0464">Manganese</keyword>
<evidence type="ECO:0000313" key="16">
    <source>
        <dbReference type="Proteomes" id="UP000479000"/>
    </source>
</evidence>
<name>A0A6H5H715_9HEMI</name>
<keyword evidence="16" id="KW-1185">Reference proteome</keyword>
<dbReference type="Pfam" id="PF03071">
    <property type="entry name" value="GNT-I"/>
    <property type="match status" value="1"/>
</dbReference>
<keyword evidence="6 13" id="KW-0812">Transmembrane</keyword>
<proteinExistence type="inferred from homology"/>
<keyword evidence="7 13" id="KW-0479">Metal-binding</keyword>
<evidence type="ECO:0000313" key="15">
    <source>
        <dbReference type="EMBL" id="CAB0013460.1"/>
    </source>
</evidence>
<sequence>MIILKYLTKFRLILYVGFILCIVLVTTNPYTVEIWTGGFRGSSAAEENYSSPEMNFKESLEEIRISEIYPNCGIRYTCPEDTFPVHIYTGQDKDDQPKLCILGKYLAGGGRGLNFAVIEPRYMQLVLFQNYDLYSHNSSALETLLTYGINMNDIVIAFTFDEASKELSKRAKNLLYQLGSGKIQDLQYRSQWYMISQKTIDHGFTPLETLTYARNDRWGEVIDERLCVPRKIDHLMISPDPVPRKNPVRERLCSTNAELGCEEFCGPLARHEPIVPSLLTNRSLIGNVVFSTPILVVAGKSVSSLALTLETLIYQPGIHSAAVFILYSEDQVDVPTLGRVFGFRSVLLNESYNVGPNYKVNYGLKYIHGMLPKKKYAIVIEEGLIMSPDFLFYLAQLAPIMEKDDTILGISAWNPYGYANVSGRWSAAYRVEDFPGLGFMVRMDVFLKTVYNKMSTVCPNRTFAGCPSVLKHYKNGNIIIPDVSRVLKRPRDYLGRARDEEYKMFTLPRSTNTNINAYIDRPQDLTEDRYFHSIASMIESSITIHLMNEDLRLCEEHANIAMKVMLAELKNKIFSLYYQEESCTDHQKLRAYAKCFDIYIPQTSLPQTLYKKVFRFTIGTNQVLLIEASSPFAKNKKKPTR</sequence>
<comment type="function">
    <text evidence="13">Initiates complex N-linked carbohydrate formation. Essential for the conversion of high-mannose to hybrid and complex N-glycans.</text>
</comment>
<comment type="subcellular location">
    <subcellularLocation>
        <location evidence="1 13">Golgi apparatus membrane</location>
        <topology evidence="1 13">Single-pass type II membrane protein</topology>
    </subcellularLocation>
</comment>
<evidence type="ECO:0000256" key="8">
    <source>
        <dbReference type="ARBA" id="ARBA00022968"/>
    </source>
</evidence>
<dbReference type="PANTHER" id="PTHR46396">
    <property type="entry name" value="PROTEIN O-LINKED-MANNOSE BETA-1,2-N-ACETYLGLUCOSAMINYLTRANSFERASE 1"/>
    <property type="match status" value="1"/>
</dbReference>
<evidence type="ECO:0000256" key="6">
    <source>
        <dbReference type="ARBA" id="ARBA00022692"/>
    </source>
</evidence>
<feature type="transmembrane region" description="Helical" evidence="13">
    <location>
        <begin position="12"/>
        <end position="30"/>
    </location>
</feature>
<evidence type="ECO:0000256" key="13">
    <source>
        <dbReference type="RuleBase" id="RU368119"/>
    </source>
</evidence>
<dbReference type="AlphaFoldDB" id="A0A6H5H715"/>
<keyword evidence="9 13" id="KW-1133">Transmembrane helix</keyword>
<evidence type="ECO:0000256" key="5">
    <source>
        <dbReference type="ARBA" id="ARBA00022679"/>
    </source>
</evidence>
<evidence type="ECO:0000256" key="2">
    <source>
        <dbReference type="ARBA" id="ARBA00004922"/>
    </source>
</evidence>
<dbReference type="InterPro" id="IPR052463">
    <property type="entry name" value="O-linked_mannose_GnT"/>
</dbReference>
<comment type="cofactor">
    <cofactor evidence="13">
        <name>Mn(2+)</name>
        <dbReference type="ChEBI" id="CHEBI:29035"/>
    </cofactor>
    <text evidence="13">The cofactor is mostly bound to the substrate.</text>
</comment>
<dbReference type="InterPro" id="IPR004139">
    <property type="entry name" value="Glyco_trans_13"/>
</dbReference>
<gene>
    <name evidence="15" type="ORF">NTEN_LOCUS18071</name>
</gene>
<comment type="catalytic activity">
    <reaction evidence="13">
        <text>N(4)-(alpha-D-Man-(1-&gt;3)-[alpha-D-Man-(1-&gt;3)-[alpha-D-Man-(1-&gt;6)]-alpha-D-Man-(1-&gt;6)]-beta-D-Man-(1-&gt;4)-beta-D-GlcNAc-(1-&gt;4)-beta-D-GlcNAc)-L-asparaginyl-[protein] (N-glucan mannose isomer 5A1,2) + UDP-N-acetyl-alpha-D-glucosamine = N(4)-{beta-D-GlcNAc-(1-&gt;2)-alpha-D-Man-(1-&gt;3)-[alpha-D-Man-(1-&gt;3)-[alpha-D-Man-(1-&gt;6)]-alpha-D-Man-(1-&gt;6)]-beta-D-Man-(1-&gt;4)-beta-D-GlcNAc-(1-&gt;4)-beta-D-GlcNAc}-L-asparaginyl-[protein] + UDP + H(+)</text>
        <dbReference type="Rhea" id="RHEA:11456"/>
        <dbReference type="Rhea" id="RHEA-COMP:14367"/>
        <dbReference type="Rhea" id="RHEA-COMP:14368"/>
        <dbReference type="ChEBI" id="CHEBI:15378"/>
        <dbReference type="ChEBI" id="CHEBI:57705"/>
        <dbReference type="ChEBI" id="CHEBI:58223"/>
        <dbReference type="ChEBI" id="CHEBI:59087"/>
        <dbReference type="ChEBI" id="CHEBI:60625"/>
        <dbReference type="EC" id="2.4.1.101"/>
    </reaction>
</comment>
<accession>A0A6H5H715</accession>
<dbReference type="GO" id="GO:0000139">
    <property type="term" value="C:Golgi membrane"/>
    <property type="evidence" value="ECO:0007669"/>
    <property type="project" value="UniProtKB-SubCell"/>
</dbReference>
<keyword evidence="10 13" id="KW-0333">Golgi apparatus</keyword>
<dbReference type="SUPFAM" id="SSF53448">
    <property type="entry name" value="Nucleotide-diphospho-sugar transferases"/>
    <property type="match status" value="1"/>
</dbReference>
<keyword evidence="5" id="KW-0808">Transferase</keyword>
<dbReference type="GO" id="GO:0003827">
    <property type="term" value="F:alpha-1,3-mannosylglycoprotein 2-beta-N-acetylglucosaminyltransferase activity"/>
    <property type="evidence" value="ECO:0007669"/>
    <property type="project" value="UniProtKB-UniRule"/>
</dbReference>
<organism evidence="15 16">
    <name type="scientific">Nesidiocoris tenuis</name>
    <dbReference type="NCBI Taxonomy" id="355587"/>
    <lineage>
        <taxon>Eukaryota</taxon>
        <taxon>Metazoa</taxon>
        <taxon>Ecdysozoa</taxon>
        <taxon>Arthropoda</taxon>
        <taxon>Hexapoda</taxon>
        <taxon>Insecta</taxon>
        <taxon>Pterygota</taxon>
        <taxon>Neoptera</taxon>
        <taxon>Paraneoptera</taxon>
        <taxon>Hemiptera</taxon>
        <taxon>Heteroptera</taxon>
        <taxon>Panheteroptera</taxon>
        <taxon>Cimicomorpha</taxon>
        <taxon>Miridae</taxon>
        <taxon>Dicyphina</taxon>
        <taxon>Nesidiocoris</taxon>
    </lineage>
</organism>
<evidence type="ECO:0000256" key="3">
    <source>
        <dbReference type="ARBA" id="ARBA00006492"/>
    </source>
</evidence>
<evidence type="ECO:0000256" key="9">
    <source>
        <dbReference type="ARBA" id="ARBA00022989"/>
    </source>
</evidence>
<dbReference type="GO" id="GO:0047223">
    <property type="term" value="F:beta-1,3-galactosyl-O-glycosyl-glycoprotein beta-1,3-N-acetylglucosaminyltransferase activity"/>
    <property type="evidence" value="ECO:0007669"/>
    <property type="project" value="TreeGrafter"/>
</dbReference>
<dbReference type="EC" id="2.4.1.101" evidence="13"/>